<gene>
    <name evidence="1" type="ORF">LTS18_009892</name>
</gene>
<organism evidence="1 2">
    <name type="scientific">Coniosporium uncinatum</name>
    <dbReference type="NCBI Taxonomy" id="93489"/>
    <lineage>
        <taxon>Eukaryota</taxon>
        <taxon>Fungi</taxon>
        <taxon>Dikarya</taxon>
        <taxon>Ascomycota</taxon>
        <taxon>Pezizomycotina</taxon>
        <taxon>Dothideomycetes</taxon>
        <taxon>Dothideomycetes incertae sedis</taxon>
        <taxon>Coniosporium</taxon>
    </lineage>
</organism>
<sequence>MAMAAIEPGEEQGVDTPRPTCIASWAAPSEDERQGTAPSPAGLKNDTTSFTSAQWSPDGTCLLASTIDAVASRANTLQTFVLPPDLLSSPSLHSLRPYSSLSQSGPIYASTPYPFFDLSSPSTTLILSSPVDHPIRLTNALAHSAGIIASYPLIKETTEEYIAPYSLVFTRTGTHFVAGSRDLLSVFDVSRSGEGPVEDLPTSVSKTRRRFEGSGFMDMVGWISSMSINCDGLLAAGTFQRNVGLYSDDGRGETVAVFKVRDDDLPEGGGYSGAGITKVEWSPCGRYLYIAERKSDGALVYDIRVAGKRLGWLGGRKAVTWQRLGIDAVRAGEGHEVWAGGTDGKVRMWKGPSDKEGLVEASFEWDAGEDPVVAALVHPSGTVAATCFGQHRRTLLEEMESTDSEDEDTETSEDSLGSA</sequence>
<reference evidence="1" key="1">
    <citation type="submission" date="2024-09" db="EMBL/GenBank/DDBJ databases">
        <title>Black Yeasts Isolated from many extreme environments.</title>
        <authorList>
            <person name="Coleine C."/>
            <person name="Stajich J.E."/>
            <person name="Selbmann L."/>
        </authorList>
    </citation>
    <scope>NUCLEOTIDE SEQUENCE</scope>
    <source>
        <strain evidence="1">CCFEE 5737</strain>
    </source>
</reference>
<evidence type="ECO:0000313" key="2">
    <source>
        <dbReference type="Proteomes" id="UP001186974"/>
    </source>
</evidence>
<dbReference type="EMBL" id="JAWDJW010009052">
    <property type="protein sequence ID" value="KAK3059863.1"/>
    <property type="molecule type" value="Genomic_DNA"/>
</dbReference>
<protein>
    <submittedName>
        <fullName evidence="1">Uncharacterized protein</fullName>
    </submittedName>
</protein>
<dbReference type="Proteomes" id="UP001186974">
    <property type="component" value="Unassembled WGS sequence"/>
</dbReference>
<comment type="caution">
    <text evidence="1">The sequence shown here is derived from an EMBL/GenBank/DDBJ whole genome shotgun (WGS) entry which is preliminary data.</text>
</comment>
<proteinExistence type="predicted"/>
<accession>A0ACC3D041</accession>
<keyword evidence="2" id="KW-1185">Reference proteome</keyword>
<feature type="non-terminal residue" evidence="1">
    <location>
        <position position="419"/>
    </location>
</feature>
<name>A0ACC3D041_9PEZI</name>
<evidence type="ECO:0000313" key="1">
    <source>
        <dbReference type="EMBL" id="KAK3059863.1"/>
    </source>
</evidence>